<dbReference type="SFLD" id="SFLDG01017">
    <property type="entry name" value="Polyprenyl_Transferase_Like"/>
    <property type="match status" value="1"/>
</dbReference>
<evidence type="ECO:0000256" key="2">
    <source>
        <dbReference type="ARBA" id="ARBA00006706"/>
    </source>
</evidence>
<dbReference type="CDD" id="cd00685">
    <property type="entry name" value="Trans_IPPS_HT"/>
    <property type="match status" value="1"/>
</dbReference>
<dbReference type="InterPro" id="IPR053378">
    <property type="entry name" value="Prenyl_diphosphate_synthase"/>
</dbReference>
<keyword evidence="4" id="KW-0479">Metal-binding</keyword>
<comment type="cofactor">
    <cofactor evidence="1">
        <name>Mg(2+)</name>
        <dbReference type="ChEBI" id="CHEBI:18420"/>
    </cofactor>
</comment>
<comment type="similarity">
    <text evidence="2 7">Belongs to the FPP/GGPP synthase family.</text>
</comment>
<evidence type="ECO:0000256" key="1">
    <source>
        <dbReference type="ARBA" id="ARBA00001946"/>
    </source>
</evidence>
<evidence type="ECO:0000313" key="9">
    <source>
        <dbReference type="Proteomes" id="UP000018417"/>
    </source>
</evidence>
<organism evidence="8 9">
    <name type="scientific">Acinetobacter beijerinckii ANC 3835</name>
    <dbReference type="NCBI Taxonomy" id="1217649"/>
    <lineage>
        <taxon>Bacteria</taxon>
        <taxon>Pseudomonadati</taxon>
        <taxon>Pseudomonadota</taxon>
        <taxon>Gammaproteobacteria</taxon>
        <taxon>Moraxellales</taxon>
        <taxon>Moraxellaceae</taxon>
        <taxon>Acinetobacter</taxon>
    </lineage>
</organism>
<evidence type="ECO:0000313" key="8">
    <source>
        <dbReference type="EMBL" id="ENW03078.1"/>
    </source>
</evidence>
<dbReference type="AlphaFoldDB" id="N9DY03"/>
<dbReference type="FunFam" id="1.10.600.10:FF:000001">
    <property type="entry name" value="Geranylgeranyl diphosphate synthase"/>
    <property type="match status" value="1"/>
</dbReference>
<evidence type="ECO:0000256" key="6">
    <source>
        <dbReference type="ARBA" id="ARBA00023229"/>
    </source>
</evidence>
<dbReference type="GO" id="GO:0008654">
    <property type="term" value="P:phospholipid biosynthetic process"/>
    <property type="evidence" value="ECO:0007669"/>
    <property type="project" value="UniProtKB-ARBA"/>
</dbReference>
<dbReference type="EMBL" id="APQK01000015">
    <property type="protein sequence ID" value="ENW03078.1"/>
    <property type="molecule type" value="Genomic_DNA"/>
</dbReference>
<dbReference type="Gene3D" id="1.10.600.10">
    <property type="entry name" value="Farnesyl Diphosphate Synthase"/>
    <property type="match status" value="1"/>
</dbReference>
<dbReference type="Pfam" id="PF00348">
    <property type="entry name" value="polyprenyl_synt"/>
    <property type="match status" value="1"/>
</dbReference>
<dbReference type="PATRIC" id="fig|1217649.3.peg.2745"/>
<dbReference type="GO" id="GO:0046872">
    <property type="term" value="F:metal ion binding"/>
    <property type="evidence" value="ECO:0007669"/>
    <property type="project" value="UniProtKB-KW"/>
</dbReference>
<comment type="caution">
    <text evidence="8">The sequence shown here is derived from an EMBL/GenBank/DDBJ whole genome shotgun (WGS) entry which is preliminary data.</text>
</comment>
<keyword evidence="3 7" id="KW-0808">Transferase</keyword>
<dbReference type="GO" id="GO:0004659">
    <property type="term" value="F:prenyltransferase activity"/>
    <property type="evidence" value="ECO:0007669"/>
    <property type="project" value="InterPro"/>
</dbReference>
<sequence length="303" mass="32849">MSSISKVNADALKQAQQRIQQDLLTALAAFSMPEPLKAAVHHVVMLGGKRVRPALCYATASLQANQNFAAARRAAVAIELIHCYSLAHDDLPCMDNDLLRRGQPTCHVVFGEDTALLAGDILQSMAFEILGSRLFDEQGQGTEPSIVLKQMQILATASSKMVCGQVLDLQAEAKKIDQAELENIHRNKTGALIQAAIMMGAVTIFSGTDQAIPKLRQFGQNIGLAFQVQDDILDVTASTETLGKTAGKDEQVQKSTYPALMGLEQAQAYAQILHDQAFEALAYLGENAKELIAISQFLLDRKN</sequence>
<dbReference type="PANTHER" id="PTHR43281:SF1">
    <property type="entry name" value="FARNESYL DIPHOSPHATE SYNTHASE"/>
    <property type="match status" value="1"/>
</dbReference>
<evidence type="ECO:0000256" key="4">
    <source>
        <dbReference type="ARBA" id="ARBA00022723"/>
    </source>
</evidence>
<dbReference type="NCBIfam" id="NF045485">
    <property type="entry name" value="FPPsyn"/>
    <property type="match status" value="1"/>
</dbReference>
<gene>
    <name evidence="8" type="ORF">F934_02818</name>
</gene>
<dbReference type="SFLD" id="SFLDS00005">
    <property type="entry name" value="Isoprenoid_Synthase_Type_I"/>
    <property type="match status" value="1"/>
</dbReference>
<dbReference type="PANTHER" id="PTHR43281">
    <property type="entry name" value="FARNESYL DIPHOSPHATE SYNTHASE"/>
    <property type="match status" value="1"/>
</dbReference>
<dbReference type="InterPro" id="IPR033749">
    <property type="entry name" value="Polyprenyl_synt_CS"/>
</dbReference>
<name>N9DY03_9GAMM</name>
<dbReference type="SUPFAM" id="SSF48576">
    <property type="entry name" value="Terpenoid synthases"/>
    <property type="match status" value="1"/>
</dbReference>
<evidence type="ECO:0000256" key="7">
    <source>
        <dbReference type="RuleBase" id="RU004466"/>
    </source>
</evidence>
<dbReference type="RefSeq" id="WP_005055768.1">
    <property type="nucleotide sequence ID" value="NZ_KB849761.1"/>
</dbReference>
<proteinExistence type="inferred from homology"/>
<evidence type="ECO:0000256" key="3">
    <source>
        <dbReference type="ARBA" id="ARBA00022679"/>
    </source>
</evidence>
<keyword evidence="5" id="KW-0460">Magnesium</keyword>
<accession>N9DY03</accession>
<dbReference type="GO" id="GO:0016114">
    <property type="term" value="P:terpenoid biosynthetic process"/>
    <property type="evidence" value="ECO:0007669"/>
    <property type="project" value="UniProtKB-ARBA"/>
</dbReference>
<dbReference type="Proteomes" id="UP000018417">
    <property type="component" value="Unassembled WGS sequence"/>
</dbReference>
<dbReference type="PROSITE" id="PS00444">
    <property type="entry name" value="POLYPRENYL_SYNTHASE_2"/>
    <property type="match status" value="1"/>
</dbReference>
<keyword evidence="6" id="KW-0414">Isoprene biosynthesis</keyword>
<dbReference type="OrthoDB" id="9805316at2"/>
<reference evidence="8 9" key="1">
    <citation type="submission" date="2013-02" db="EMBL/GenBank/DDBJ databases">
        <title>The Genome Sequence of Acinetobacter beijerinckii ANC 3835.</title>
        <authorList>
            <consortium name="The Broad Institute Genome Sequencing Platform"/>
            <consortium name="The Broad Institute Genome Sequencing Center for Infectious Disease"/>
            <person name="Cerqueira G."/>
            <person name="Feldgarden M."/>
            <person name="Courvalin P."/>
            <person name="Perichon B."/>
            <person name="Grillot-Courvalin C."/>
            <person name="Clermont D."/>
            <person name="Rocha E."/>
            <person name="Yoon E.-J."/>
            <person name="Nemec A."/>
            <person name="Walker B."/>
            <person name="Young S.K."/>
            <person name="Zeng Q."/>
            <person name="Gargeya S."/>
            <person name="Fitzgerald M."/>
            <person name="Haas B."/>
            <person name="Abouelleil A."/>
            <person name="Alvarado L."/>
            <person name="Arachchi H.M."/>
            <person name="Berlin A.M."/>
            <person name="Chapman S.B."/>
            <person name="Dewar J."/>
            <person name="Goldberg J."/>
            <person name="Griggs A."/>
            <person name="Gujja S."/>
            <person name="Hansen M."/>
            <person name="Howarth C."/>
            <person name="Imamovic A."/>
            <person name="Larimer J."/>
            <person name="McCowan C."/>
            <person name="Murphy C."/>
            <person name="Neiman D."/>
            <person name="Pearson M."/>
            <person name="Priest M."/>
            <person name="Roberts A."/>
            <person name="Saif S."/>
            <person name="Shea T."/>
            <person name="Sisk P."/>
            <person name="Sykes S."/>
            <person name="Wortman J."/>
            <person name="Nusbaum C."/>
            <person name="Birren B."/>
        </authorList>
    </citation>
    <scope>NUCLEOTIDE SEQUENCE [LARGE SCALE GENOMIC DNA]</scope>
    <source>
        <strain evidence="8 9">ANC 3835</strain>
    </source>
</reference>
<dbReference type="InterPro" id="IPR008949">
    <property type="entry name" value="Isoprenoid_synthase_dom_sf"/>
</dbReference>
<evidence type="ECO:0008006" key="10">
    <source>
        <dbReference type="Google" id="ProtNLM"/>
    </source>
</evidence>
<dbReference type="HOGENOM" id="CLU_014015_0_1_6"/>
<protein>
    <recommendedName>
        <fullName evidence="10">Polyprenyl synthetase</fullName>
    </recommendedName>
</protein>
<dbReference type="GO" id="GO:0005737">
    <property type="term" value="C:cytoplasm"/>
    <property type="evidence" value="ECO:0007669"/>
    <property type="project" value="UniProtKB-ARBA"/>
</dbReference>
<dbReference type="InterPro" id="IPR000092">
    <property type="entry name" value="Polyprenyl_synt"/>
</dbReference>
<evidence type="ECO:0000256" key="5">
    <source>
        <dbReference type="ARBA" id="ARBA00022842"/>
    </source>
</evidence>